<dbReference type="NCBIfam" id="TIGR01617">
    <property type="entry name" value="arsC_related"/>
    <property type="match status" value="1"/>
</dbReference>
<dbReference type="SUPFAM" id="SSF52833">
    <property type="entry name" value="Thioredoxin-like"/>
    <property type="match status" value="1"/>
</dbReference>
<dbReference type="PANTHER" id="PTHR30041:SF8">
    <property type="entry name" value="PROTEIN YFFB"/>
    <property type="match status" value="1"/>
</dbReference>
<protein>
    <submittedName>
        <fullName evidence="1">FIG138056: a glutathione-dependent thiol reductase</fullName>
    </submittedName>
</protein>
<gene>
    <name evidence="1" type="ORF">MNBD_GAMMA16-730</name>
</gene>
<proteinExistence type="predicted"/>
<sequence length="121" mass="13520">MIKFYGYKKCGTCRKAEKVLIENGAEYTFIDVTENPPTASALNKMVKQANVEHKKLFNTSGVQYRELKIKDKLSGLTGADIVQMLAENGRLIKRPLVTDGNSTTIGFKDDVFKAAWEISTK</sequence>
<reference evidence="1" key="1">
    <citation type="submission" date="2018-06" db="EMBL/GenBank/DDBJ databases">
        <authorList>
            <person name="Zhirakovskaya E."/>
        </authorList>
    </citation>
    <scope>NUCLEOTIDE SEQUENCE</scope>
</reference>
<dbReference type="PROSITE" id="PS51353">
    <property type="entry name" value="ARSC"/>
    <property type="match status" value="1"/>
</dbReference>
<dbReference type="EMBL" id="UOFO01000034">
    <property type="protein sequence ID" value="VAW84103.1"/>
    <property type="molecule type" value="Genomic_DNA"/>
</dbReference>
<dbReference type="InterPro" id="IPR006504">
    <property type="entry name" value="Tscrpt_reg_Spx/MgsR"/>
</dbReference>
<dbReference type="PANTHER" id="PTHR30041">
    <property type="entry name" value="ARSENATE REDUCTASE"/>
    <property type="match status" value="1"/>
</dbReference>
<accession>A0A3B0Z7C9</accession>
<dbReference type="Gene3D" id="3.40.30.10">
    <property type="entry name" value="Glutaredoxin"/>
    <property type="match status" value="1"/>
</dbReference>
<dbReference type="InterPro" id="IPR006660">
    <property type="entry name" value="Arsenate_reductase-like"/>
</dbReference>
<evidence type="ECO:0000313" key="1">
    <source>
        <dbReference type="EMBL" id="VAW84103.1"/>
    </source>
</evidence>
<dbReference type="AlphaFoldDB" id="A0A3B0Z7C9"/>
<name>A0A3B0Z7C9_9ZZZZ</name>
<dbReference type="InterPro" id="IPR036249">
    <property type="entry name" value="Thioredoxin-like_sf"/>
</dbReference>
<organism evidence="1">
    <name type="scientific">hydrothermal vent metagenome</name>
    <dbReference type="NCBI Taxonomy" id="652676"/>
    <lineage>
        <taxon>unclassified sequences</taxon>
        <taxon>metagenomes</taxon>
        <taxon>ecological metagenomes</taxon>
    </lineage>
</organism>
<dbReference type="Pfam" id="PF03960">
    <property type="entry name" value="ArsC"/>
    <property type="match status" value="1"/>
</dbReference>